<proteinExistence type="predicted"/>
<protein>
    <submittedName>
        <fullName evidence="2">Uncharacterized protein</fullName>
    </submittedName>
</protein>
<evidence type="ECO:0000313" key="3">
    <source>
        <dbReference type="Proteomes" id="UP000785679"/>
    </source>
</evidence>
<accession>A0A8J8T122</accession>
<reference evidence="2" key="1">
    <citation type="submission" date="2019-06" db="EMBL/GenBank/DDBJ databases">
        <authorList>
            <person name="Zheng W."/>
        </authorList>
    </citation>
    <scope>NUCLEOTIDE SEQUENCE</scope>
    <source>
        <strain evidence="2">QDHG01</strain>
    </source>
</reference>
<sequence length="245" mass="27891">MGCCDSKNQQCEPKDDLTRMKYATKKVQNKIDRCKAPERLGLSIHEKMGLMQQGSGRSILEKKDLQEPAAPQLLLEEERPSVRTNSQTNSHHNQSSQNGNSNSGHQNNEQHIVDDAASADPRLTTLMLQQQQLMVPLSAKETRRLRRTMELERRKNAEDSLFSSMIMSETSYIYDEQDFEQDEQQCRQDSASSCLPTHIEPVLKIAECRLCDTICSEDYLMGDDLYPAEPIEHDGQLRIYGGQLS</sequence>
<evidence type="ECO:0000313" key="2">
    <source>
        <dbReference type="EMBL" id="TNV78244.1"/>
    </source>
</evidence>
<comment type="caution">
    <text evidence="2">The sequence shown here is derived from an EMBL/GenBank/DDBJ whole genome shotgun (WGS) entry which is preliminary data.</text>
</comment>
<dbReference type="AlphaFoldDB" id="A0A8J8T122"/>
<feature type="region of interest" description="Disordered" evidence="1">
    <location>
        <begin position="70"/>
        <end position="108"/>
    </location>
</feature>
<dbReference type="EMBL" id="RRYP01010662">
    <property type="protein sequence ID" value="TNV78244.1"/>
    <property type="molecule type" value="Genomic_DNA"/>
</dbReference>
<gene>
    <name evidence="2" type="ORF">FGO68_gene3201</name>
</gene>
<organism evidence="2 3">
    <name type="scientific">Halteria grandinella</name>
    <dbReference type="NCBI Taxonomy" id="5974"/>
    <lineage>
        <taxon>Eukaryota</taxon>
        <taxon>Sar</taxon>
        <taxon>Alveolata</taxon>
        <taxon>Ciliophora</taxon>
        <taxon>Intramacronucleata</taxon>
        <taxon>Spirotrichea</taxon>
        <taxon>Stichotrichia</taxon>
        <taxon>Sporadotrichida</taxon>
        <taxon>Halteriidae</taxon>
        <taxon>Halteria</taxon>
    </lineage>
</organism>
<evidence type="ECO:0000256" key="1">
    <source>
        <dbReference type="SAM" id="MobiDB-lite"/>
    </source>
</evidence>
<dbReference type="Proteomes" id="UP000785679">
    <property type="component" value="Unassembled WGS sequence"/>
</dbReference>
<feature type="compositionally biased region" description="Low complexity" evidence="1">
    <location>
        <begin position="84"/>
        <end position="107"/>
    </location>
</feature>
<keyword evidence="3" id="KW-1185">Reference proteome</keyword>
<name>A0A8J8T122_HALGN</name>